<evidence type="ECO:0000256" key="6">
    <source>
        <dbReference type="ARBA" id="ARBA00022989"/>
    </source>
</evidence>
<evidence type="ECO:0000256" key="4">
    <source>
        <dbReference type="ARBA" id="ARBA00022475"/>
    </source>
</evidence>
<keyword evidence="4" id="KW-1003">Cell membrane</keyword>
<comment type="similarity">
    <text evidence="2">Belongs to the nucleobase:cation symporter-2 (NCS2) (TC 2.A.40) family.</text>
</comment>
<dbReference type="PANTHER" id="PTHR42810">
    <property type="entry name" value="PURINE PERMEASE C1399.01C-RELATED"/>
    <property type="match status" value="1"/>
</dbReference>
<feature type="transmembrane region" description="Helical" evidence="8">
    <location>
        <begin position="244"/>
        <end position="262"/>
    </location>
</feature>
<evidence type="ECO:0000313" key="10">
    <source>
        <dbReference type="Proteomes" id="UP000244089"/>
    </source>
</evidence>
<feature type="transmembrane region" description="Helical" evidence="8">
    <location>
        <begin position="31"/>
        <end position="57"/>
    </location>
</feature>
<evidence type="ECO:0000313" key="9">
    <source>
        <dbReference type="EMBL" id="PTW02218.1"/>
    </source>
</evidence>
<comment type="subcellular location">
    <subcellularLocation>
        <location evidence="1">Cell membrane</location>
        <topology evidence="1">Multi-pass membrane protein</topology>
    </subcellularLocation>
</comment>
<dbReference type="InterPro" id="IPR006042">
    <property type="entry name" value="Xan_ur_permease"/>
</dbReference>
<evidence type="ECO:0000256" key="1">
    <source>
        <dbReference type="ARBA" id="ARBA00004651"/>
    </source>
</evidence>
<feature type="transmembrane region" description="Helical" evidence="8">
    <location>
        <begin position="202"/>
        <end position="224"/>
    </location>
</feature>
<dbReference type="NCBIfam" id="TIGR03173">
    <property type="entry name" value="pbuX"/>
    <property type="match status" value="1"/>
</dbReference>
<feature type="transmembrane region" description="Helical" evidence="8">
    <location>
        <begin position="92"/>
        <end position="111"/>
    </location>
</feature>
<dbReference type="NCBIfam" id="NF037981">
    <property type="entry name" value="NCS2_1"/>
    <property type="match status" value="1"/>
</dbReference>
<dbReference type="Proteomes" id="UP000244089">
    <property type="component" value="Unassembled WGS sequence"/>
</dbReference>
<evidence type="ECO:0000256" key="3">
    <source>
        <dbReference type="ARBA" id="ARBA00022448"/>
    </source>
</evidence>
<dbReference type="RefSeq" id="WP_258222404.1">
    <property type="nucleotide sequence ID" value="NZ_QAXS01000003.1"/>
</dbReference>
<keyword evidence="7 8" id="KW-0472">Membrane</keyword>
<accession>A0A2T5RQJ5</accession>
<dbReference type="AlphaFoldDB" id="A0A2T5RQJ5"/>
<protein>
    <submittedName>
        <fullName evidence="9">NCS2 family nucleobase:cation symporter-2/xanthine permease XanP</fullName>
    </submittedName>
</protein>
<keyword evidence="6 8" id="KW-1133">Transmembrane helix</keyword>
<dbReference type="NCBIfam" id="TIGR00801">
    <property type="entry name" value="ncs2"/>
    <property type="match status" value="1"/>
</dbReference>
<comment type="caution">
    <text evidence="9">The sequence shown here is derived from an EMBL/GenBank/DDBJ whole genome shotgun (WGS) entry which is preliminary data.</text>
</comment>
<evidence type="ECO:0000256" key="5">
    <source>
        <dbReference type="ARBA" id="ARBA00022692"/>
    </source>
</evidence>
<dbReference type="GO" id="GO:0005886">
    <property type="term" value="C:plasma membrane"/>
    <property type="evidence" value="ECO:0007669"/>
    <property type="project" value="UniProtKB-SubCell"/>
</dbReference>
<feature type="transmembrane region" description="Helical" evidence="8">
    <location>
        <begin position="332"/>
        <end position="354"/>
    </location>
</feature>
<gene>
    <name evidence="9" type="ORF">C8C76_10374</name>
</gene>
<dbReference type="PROSITE" id="PS01116">
    <property type="entry name" value="XANTH_URACIL_PERMASE"/>
    <property type="match status" value="1"/>
</dbReference>
<proteinExistence type="inferred from homology"/>
<feature type="transmembrane region" description="Helical" evidence="8">
    <location>
        <begin position="176"/>
        <end position="195"/>
    </location>
</feature>
<feature type="transmembrane region" description="Helical" evidence="8">
    <location>
        <begin position="418"/>
        <end position="440"/>
    </location>
</feature>
<dbReference type="EMBL" id="QAXS01000003">
    <property type="protein sequence ID" value="PTW02218.1"/>
    <property type="molecule type" value="Genomic_DNA"/>
</dbReference>
<feature type="transmembrane region" description="Helical" evidence="8">
    <location>
        <begin position="390"/>
        <end position="406"/>
    </location>
</feature>
<evidence type="ECO:0000256" key="8">
    <source>
        <dbReference type="SAM" id="Phobius"/>
    </source>
</evidence>
<dbReference type="Pfam" id="PF00860">
    <property type="entry name" value="Xan_ur_permease"/>
    <property type="match status" value="1"/>
</dbReference>
<evidence type="ECO:0000256" key="7">
    <source>
        <dbReference type="ARBA" id="ARBA00023136"/>
    </source>
</evidence>
<evidence type="ECO:0000256" key="2">
    <source>
        <dbReference type="ARBA" id="ARBA00008821"/>
    </source>
</evidence>
<dbReference type="InterPro" id="IPR017588">
    <property type="entry name" value="UacT-like"/>
</dbReference>
<dbReference type="InterPro" id="IPR006043">
    <property type="entry name" value="NCS2"/>
</dbReference>
<feature type="transmembrane region" description="Helical" evidence="8">
    <location>
        <begin position="360"/>
        <end position="378"/>
    </location>
</feature>
<keyword evidence="5 8" id="KW-0812">Transmembrane</keyword>
<organism evidence="9 10">
    <name type="scientific">Halanaerobium saccharolyticum</name>
    <dbReference type="NCBI Taxonomy" id="43595"/>
    <lineage>
        <taxon>Bacteria</taxon>
        <taxon>Bacillati</taxon>
        <taxon>Bacillota</taxon>
        <taxon>Clostridia</taxon>
        <taxon>Halanaerobiales</taxon>
        <taxon>Halanaerobiaceae</taxon>
        <taxon>Halanaerobium</taxon>
    </lineage>
</organism>
<feature type="transmembrane region" description="Helical" evidence="8">
    <location>
        <begin position="143"/>
        <end position="164"/>
    </location>
</feature>
<feature type="transmembrane region" description="Helical" evidence="8">
    <location>
        <begin position="63"/>
        <end position="80"/>
    </location>
</feature>
<dbReference type="PANTHER" id="PTHR42810:SF2">
    <property type="entry name" value="PURINE PERMEASE C1399.01C-RELATED"/>
    <property type="match status" value="1"/>
</dbReference>
<dbReference type="GO" id="GO:0042907">
    <property type="term" value="F:xanthine transmembrane transporter activity"/>
    <property type="evidence" value="ECO:0007669"/>
    <property type="project" value="TreeGrafter"/>
</dbReference>
<sequence>MQKSSEQKREMYVEDEPFYGLEEKPPMIETLLLGLQHMLAMFVGIITPPLIIAGVAGLNAAETGFFVSMALMVSGVTTYIQVTKIGPVGSGLLAVHGTSFTFVPMAIAAASEGGLPLVLGMGLATSPVEMILSRFIRQTRKIFPPVVTGTVVMLIGLGLMEVGITDFGGGAGAENYGAPQNLILGLFVLTIIIIANRFGKGLIKVGAVAIGLIVGYIVSIPLGLVNMTEVANAGWFTIPQPFKYGMSFQLSHLLPWVMAYIITTVESIGDLTAVAEVSGEDVANEQHIERLSGGIMADGVGSAIAAVFNSLPNSTFSQNIGVIQITKVGSKVVGIAVAGILFFLGLVPKIGALVSVMPNPVLGGATIALFGMVATSGMKIVTKNGLTDRKIFILSIALSFGLGVTFRPDVVAQLPEVISTVLSSGITVGAIIAIGLNLLLPEKDEKKIC</sequence>
<name>A0A2T5RQJ5_9FIRM</name>
<keyword evidence="3" id="KW-0813">Transport</keyword>
<reference evidence="9 10" key="1">
    <citation type="submission" date="2018-04" db="EMBL/GenBank/DDBJ databases">
        <title>Subsurface microbial communities from deep shales in Ohio and West Virginia, USA.</title>
        <authorList>
            <person name="Wrighton K."/>
        </authorList>
    </citation>
    <scope>NUCLEOTIDE SEQUENCE [LARGE SCALE GENOMIC DNA]</scope>
    <source>
        <strain evidence="9 10">WC1</strain>
    </source>
</reference>